<feature type="chain" id="PRO_5022786849" description="Outer membrane protein beta-barrel domain-containing protein" evidence="2">
    <location>
        <begin position="23"/>
        <end position="262"/>
    </location>
</feature>
<dbReference type="EMBL" id="CP036150">
    <property type="protein sequence ID" value="QEN08201.1"/>
    <property type="molecule type" value="Genomic_DNA"/>
</dbReference>
<name>A0A5C1QKS1_9SPIO</name>
<feature type="region of interest" description="Disordered" evidence="1">
    <location>
        <begin position="23"/>
        <end position="82"/>
    </location>
</feature>
<evidence type="ECO:0000256" key="2">
    <source>
        <dbReference type="SAM" id="SignalP"/>
    </source>
</evidence>
<proteinExistence type="predicted"/>
<protein>
    <recommendedName>
        <fullName evidence="5">Outer membrane protein beta-barrel domain-containing protein</fullName>
    </recommendedName>
</protein>
<dbReference type="Proteomes" id="UP000324209">
    <property type="component" value="Chromosome"/>
</dbReference>
<reference evidence="3 4" key="1">
    <citation type="submission" date="2019-02" db="EMBL/GenBank/DDBJ databases">
        <title>Complete Genome Sequence and Methylome Analysis of free living Spirochaetas.</title>
        <authorList>
            <person name="Fomenkov A."/>
            <person name="Dubinina G."/>
            <person name="Leshcheva N."/>
            <person name="Mikheeva N."/>
            <person name="Grabovich M."/>
            <person name="Vincze T."/>
            <person name="Roberts R.J."/>
        </authorList>
    </citation>
    <scope>NUCLEOTIDE SEQUENCE [LARGE SCALE GENOMIC DNA]</scope>
    <source>
        <strain evidence="3 4">K2</strain>
    </source>
</reference>
<keyword evidence="2" id="KW-0732">Signal</keyword>
<evidence type="ECO:0000313" key="4">
    <source>
        <dbReference type="Proteomes" id="UP000324209"/>
    </source>
</evidence>
<feature type="compositionally biased region" description="Acidic residues" evidence="1">
    <location>
        <begin position="49"/>
        <end position="63"/>
    </location>
</feature>
<dbReference type="AlphaFoldDB" id="A0A5C1QKS1"/>
<evidence type="ECO:0008006" key="5">
    <source>
        <dbReference type="Google" id="ProtNLM"/>
    </source>
</evidence>
<dbReference type="PROSITE" id="PS51257">
    <property type="entry name" value="PROKAR_LIPOPROTEIN"/>
    <property type="match status" value="1"/>
</dbReference>
<feature type="signal peptide" evidence="2">
    <location>
        <begin position="1"/>
        <end position="22"/>
    </location>
</feature>
<accession>A0A5C1QKS1</accession>
<dbReference type="OrthoDB" id="369978at2"/>
<feature type="compositionally biased region" description="Basic and acidic residues" evidence="1">
    <location>
        <begin position="34"/>
        <end position="48"/>
    </location>
</feature>
<evidence type="ECO:0000313" key="3">
    <source>
        <dbReference type="EMBL" id="QEN08201.1"/>
    </source>
</evidence>
<dbReference type="KEGG" id="ock:EXM22_09455"/>
<evidence type="ECO:0000256" key="1">
    <source>
        <dbReference type="SAM" id="MobiDB-lite"/>
    </source>
</evidence>
<dbReference type="RefSeq" id="WP_149486281.1">
    <property type="nucleotide sequence ID" value="NZ_CP036150.1"/>
</dbReference>
<gene>
    <name evidence="3" type="ORF">EXM22_09455</name>
</gene>
<sequence length="262" mass="29393">MKIPFFLILSLLSLTFFFSCTTSSPRNRGSLSDAMDKSRDDHEGSREVPDEDDSPWWAEEEPDQPSRQEPDEPDYNDMVASPSEPVSLNVLLRGERGWTGSPYFTSDFNGELLIGDKIDHWEVYLFAGFDLLDVKPSHPAFETIKDNAFTLSAGVEGRFYMFPKLKVFSPYLLARMGGLFLFWQFRNPLESGGESIESDILGGLILGSGVGIDLYHGENFRVGMNIIPEASLYGEETQQGFTNDFFSSQGFVRIGMEAGARF</sequence>
<organism evidence="3 4">
    <name type="scientific">Oceanispirochaeta crateris</name>
    <dbReference type="NCBI Taxonomy" id="2518645"/>
    <lineage>
        <taxon>Bacteria</taxon>
        <taxon>Pseudomonadati</taxon>
        <taxon>Spirochaetota</taxon>
        <taxon>Spirochaetia</taxon>
        <taxon>Spirochaetales</taxon>
        <taxon>Spirochaetaceae</taxon>
        <taxon>Oceanispirochaeta</taxon>
    </lineage>
</organism>
<keyword evidence="4" id="KW-1185">Reference proteome</keyword>